<dbReference type="InterPro" id="IPR011991">
    <property type="entry name" value="ArsR-like_HTH"/>
</dbReference>
<dbReference type="Pfam" id="PF01047">
    <property type="entry name" value="MarR"/>
    <property type="match status" value="1"/>
</dbReference>
<accession>A0A8J3CBK6</accession>
<reference evidence="5" key="2">
    <citation type="submission" date="2020-09" db="EMBL/GenBank/DDBJ databases">
        <authorList>
            <person name="Sun Q."/>
            <person name="Zhou Y."/>
        </authorList>
    </citation>
    <scope>NUCLEOTIDE SEQUENCE</scope>
    <source>
        <strain evidence="5">CGMCC 4.5737</strain>
    </source>
</reference>
<dbReference type="InterPro" id="IPR000835">
    <property type="entry name" value="HTH_MarR-typ"/>
</dbReference>
<dbReference type="InterPro" id="IPR052526">
    <property type="entry name" value="HTH-type_Bedaq_tolerance"/>
</dbReference>
<dbReference type="PROSITE" id="PS50995">
    <property type="entry name" value="HTH_MARR_2"/>
    <property type="match status" value="1"/>
</dbReference>
<proteinExistence type="predicted"/>
<evidence type="ECO:0000256" key="1">
    <source>
        <dbReference type="ARBA" id="ARBA00023015"/>
    </source>
</evidence>
<protein>
    <submittedName>
        <fullName evidence="5">MarR family transcriptional regulator</fullName>
    </submittedName>
</protein>
<evidence type="ECO:0000313" key="6">
    <source>
        <dbReference type="Proteomes" id="UP000637578"/>
    </source>
</evidence>
<dbReference type="PANTHER" id="PTHR39515">
    <property type="entry name" value="CONSERVED PROTEIN"/>
    <property type="match status" value="1"/>
</dbReference>
<keyword evidence="2" id="KW-0238">DNA-binding</keyword>
<dbReference type="PROSITE" id="PS01117">
    <property type="entry name" value="HTH_MARR_1"/>
    <property type="match status" value="1"/>
</dbReference>
<comment type="caution">
    <text evidence="5">The sequence shown here is derived from an EMBL/GenBank/DDBJ whole genome shotgun (WGS) entry which is preliminary data.</text>
</comment>
<reference evidence="5" key="1">
    <citation type="journal article" date="2014" name="Int. J. Syst. Evol. Microbiol.">
        <title>Complete genome sequence of Corynebacterium casei LMG S-19264T (=DSM 44701T), isolated from a smear-ripened cheese.</title>
        <authorList>
            <consortium name="US DOE Joint Genome Institute (JGI-PGF)"/>
            <person name="Walter F."/>
            <person name="Albersmeier A."/>
            <person name="Kalinowski J."/>
            <person name="Ruckert C."/>
        </authorList>
    </citation>
    <scope>NUCLEOTIDE SEQUENCE</scope>
    <source>
        <strain evidence="5">CGMCC 4.5737</strain>
    </source>
</reference>
<dbReference type="InterPro" id="IPR036390">
    <property type="entry name" value="WH_DNA-bd_sf"/>
</dbReference>
<evidence type="ECO:0000313" key="5">
    <source>
        <dbReference type="EMBL" id="GGM44927.1"/>
    </source>
</evidence>
<dbReference type="InterPro" id="IPR023187">
    <property type="entry name" value="Tscrpt_reg_MarR-type_CS"/>
</dbReference>
<dbReference type="CDD" id="cd00090">
    <property type="entry name" value="HTH_ARSR"/>
    <property type="match status" value="1"/>
</dbReference>
<dbReference type="SUPFAM" id="SSF46785">
    <property type="entry name" value="Winged helix' DNA-binding domain"/>
    <property type="match status" value="1"/>
</dbReference>
<dbReference type="PANTHER" id="PTHR39515:SF2">
    <property type="entry name" value="HTH-TYPE TRANSCRIPTIONAL REGULATOR RV0880"/>
    <property type="match status" value="1"/>
</dbReference>
<dbReference type="GO" id="GO:0003700">
    <property type="term" value="F:DNA-binding transcription factor activity"/>
    <property type="evidence" value="ECO:0007669"/>
    <property type="project" value="InterPro"/>
</dbReference>
<dbReference type="Gene3D" id="1.10.10.10">
    <property type="entry name" value="Winged helix-like DNA-binding domain superfamily/Winged helix DNA-binding domain"/>
    <property type="match status" value="1"/>
</dbReference>
<dbReference type="AlphaFoldDB" id="A0A8J3CBK6"/>
<dbReference type="SMART" id="SM00347">
    <property type="entry name" value="HTH_MARR"/>
    <property type="match status" value="1"/>
</dbReference>
<evidence type="ECO:0000256" key="2">
    <source>
        <dbReference type="ARBA" id="ARBA00023125"/>
    </source>
</evidence>
<evidence type="ECO:0000259" key="4">
    <source>
        <dbReference type="PROSITE" id="PS50995"/>
    </source>
</evidence>
<dbReference type="Proteomes" id="UP000637578">
    <property type="component" value="Unassembled WGS sequence"/>
</dbReference>
<dbReference type="RefSeq" id="WP_189055228.1">
    <property type="nucleotide sequence ID" value="NZ_BMMK01000004.1"/>
</dbReference>
<name>A0A8J3CBK6_9PSEU</name>
<dbReference type="PRINTS" id="PR00598">
    <property type="entry name" value="HTHMARR"/>
</dbReference>
<feature type="domain" description="HTH marR-type" evidence="4">
    <location>
        <begin position="19"/>
        <end position="168"/>
    </location>
</feature>
<organism evidence="5 6">
    <name type="scientific">Longimycelium tulufanense</name>
    <dbReference type="NCBI Taxonomy" id="907463"/>
    <lineage>
        <taxon>Bacteria</taxon>
        <taxon>Bacillati</taxon>
        <taxon>Actinomycetota</taxon>
        <taxon>Actinomycetes</taxon>
        <taxon>Pseudonocardiales</taxon>
        <taxon>Pseudonocardiaceae</taxon>
        <taxon>Longimycelium</taxon>
    </lineage>
</organism>
<sequence length="176" mass="18985">MSQANAAVSPPTEPELAVADAIGMELVRLMRLMACAHAQIAKANPDGLEKAGYILLSTLIESGPLRLGELAEKVYVDASTASRQVADLVKAGLVERQADPADGRASLLALTAAGRELLEHSRHRRSEHIARMVATWPAADRLELARLLARFTGAYEEYLPSLITELMEDIRSGGEN</sequence>
<dbReference type="InterPro" id="IPR036388">
    <property type="entry name" value="WH-like_DNA-bd_sf"/>
</dbReference>
<evidence type="ECO:0000256" key="3">
    <source>
        <dbReference type="ARBA" id="ARBA00023163"/>
    </source>
</evidence>
<dbReference type="GO" id="GO:0003677">
    <property type="term" value="F:DNA binding"/>
    <property type="evidence" value="ECO:0007669"/>
    <property type="project" value="UniProtKB-KW"/>
</dbReference>
<keyword evidence="6" id="KW-1185">Reference proteome</keyword>
<keyword evidence="1" id="KW-0805">Transcription regulation</keyword>
<gene>
    <name evidence="5" type="ORF">GCM10012275_14920</name>
</gene>
<dbReference type="EMBL" id="BMMK01000004">
    <property type="protein sequence ID" value="GGM44927.1"/>
    <property type="molecule type" value="Genomic_DNA"/>
</dbReference>
<keyword evidence="3" id="KW-0804">Transcription</keyword>